<proteinExistence type="predicted"/>
<evidence type="ECO:0000313" key="2">
    <source>
        <dbReference type="Proteomes" id="UP000613401"/>
    </source>
</evidence>
<dbReference type="RefSeq" id="XP_045266736.1">
    <property type="nucleotide sequence ID" value="XM_045411863.1"/>
</dbReference>
<dbReference type="Proteomes" id="UP000613401">
    <property type="component" value="Unassembled WGS sequence"/>
</dbReference>
<reference evidence="1" key="1">
    <citation type="journal article" date="2020" name="Phytopathology">
        <title>Genome sequence and comparative analysis of Colletotrichum gloeosporioides isolated from Liriodendron leaves.</title>
        <authorList>
            <person name="Fu F.F."/>
            <person name="Hao Z."/>
            <person name="Wang P."/>
            <person name="Lu Y."/>
            <person name="Xue L.J."/>
            <person name="Wei G."/>
            <person name="Tian Y."/>
            <person name="Baishi H."/>
            <person name="Xu H."/>
            <person name="Shi J."/>
            <person name="Cheng T."/>
            <person name="Wang G."/>
            <person name="Yi Y."/>
            <person name="Chen J."/>
        </authorList>
    </citation>
    <scope>NUCLEOTIDE SEQUENCE</scope>
    <source>
        <strain evidence="1">Lc1</strain>
    </source>
</reference>
<evidence type="ECO:0000313" key="1">
    <source>
        <dbReference type="EMBL" id="KAF3807577.1"/>
    </source>
</evidence>
<dbReference type="EMBL" id="WVTB01000028">
    <property type="protein sequence ID" value="KAF3807577.1"/>
    <property type="molecule type" value="Genomic_DNA"/>
</dbReference>
<name>A0A8H4CPM0_COLGL</name>
<keyword evidence="2" id="KW-1185">Reference proteome</keyword>
<reference evidence="1" key="2">
    <citation type="submission" date="2020-03" db="EMBL/GenBank/DDBJ databases">
        <authorList>
            <person name="Fu F.-F."/>
            <person name="Chen J."/>
        </authorList>
    </citation>
    <scope>NUCLEOTIDE SEQUENCE</scope>
    <source>
        <strain evidence="1">Lc1</strain>
    </source>
</reference>
<accession>A0A8H4CPM0</accession>
<gene>
    <name evidence="1" type="ORF">GCG54_00011975</name>
</gene>
<sequence>MEGLLDDAEYGSVSESWWIFLDDDGPNFFLAHNLSEGRDFEELQKNRFLGVRSLSQINQITRIMARNRFSPLPFYASRSSSAPHVLIFPGIDHIGANFPDHPIECFESAVRCKTQHFSRFLQSFTTITTCGGFYSLLKYSEAGIRCLTMAFPNLKAVLVPQCWPKQTDSPEPRKDHYHADLLIVEASSYGEYMHVQDLHRSATVLKPLWEKHIRLIGTRKQTDSLSFEDANSRENQILELVQTSQGLRMRMLDPECPHCKV</sequence>
<dbReference type="AlphaFoldDB" id="A0A8H4CPM0"/>
<protein>
    <submittedName>
        <fullName evidence="1">Uncharacterized protein</fullName>
    </submittedName>
</protein>
<comment type="caution">
    <text evidence="1">The sequence shown here is derived from an EMBL/GenBank/DDBJ whole genome shotgun (WGS) entry which is preliminary data.</text>
</comment>
<dbReference type="GeneID" id="69019098"/>
<organism evidence="1 2">
    <name type="scientific">Colletotrichum gloeosporioides</name>
    <name type="common">Anthracnose fungus</name>
    <name type="synonym">Glomerella cingulata</name>
    <dbReference type="NCBI Taxonomy" id="474922"/>
    <lineage>
        <taxon>Eukaryota</taxon>
        <taxon>Fungi</taxon>
        <taxon>Dikarya</taxon>
        <taxon>Ascomycota</taxon>
        <taxon>Pezizomycotina</taxon>
        <taxon>Sordariomycetes</taxon>
        <taxon>Hypocreomycetidae</taxon>
        <taxon>Glomerellales</taxon>
        <taxon>Glomerellaceae</taxon>
        <taxon>Colletotrichum</taxon>
        <taxon>Colletotrichum gloeosporioides species complex</taxon>
    </lineage>
</organism>